<keyword evidence="3" id="KW-1185">Reference proteome</keyword>
<dbReference type="GO" id="GO:0008233">
    <property type="term" value="F:peptidase activity"/>
    <property type="evidence" value="ECO:0007669"/>
    <property type="project" value="UniProtKB-KW"/>
</dbReference>
<accession>A0AAE1LL66</accession>
<evidence type="ECO:0000313" key="2">
    <source>
        <dbReference type="EMBL" id="KAK3924276.1"/>
    </source>
</evidence>
<protein>
    <submittedName>
        <fullName evidence="2">ATP-dependent Clp protease ATP-binding subunit ClpX</fullName>
    </submittedName>
</protein>
<dbReference type="EMBL" id="JAHWGI010001169">
    <property type="protein sequence ID" value="KAK3924276.1"/>
    <property type="molecule type" value="Genomic_DNA"/>
</dbReference>
<dbReference type="Proteomes" id="UP001219518">
    <property type="component" value="Unassembled WGS sequence"/>
</dbReference>
<reference evidence="2" key="1">
    <citation type="submission" date="2021-07" db="EMBL/GenBank/DDBJ databases">
        <authorList>
            <person name="Catto M.A."/>
            <person name="Jacobson A."/>
            <person name="Kennedy G."/>
            <person name="Labadie P."/>
            <person name="Hunt B.G."/>
            <person name="Srinivasan R."/>
        </authorList>
    </citation>
    <scope>NUCLEOTIDE SEQUENCE</scope>
    <source>
        <strain evidence="2">PL_HMW_Pooled</strain>
        <tissue evidence="2">Head</tissue>
    </source>
</reference>
<dbReference type="AlphaFoldDB" id="A0AAE1LL66"/>
<dbReference type="PANTHER" id="PTHR47642">
    <property type="entry name" value="ATP-DEPENDENT DNA HELICASE"/>
    <property type="match status" value="1"/>
</dbReference>
<keyword evidence="2" id="KW-0547">Nucleotide-binding</keyword>
<dbReference type="PANTHER" id="PTHR47642:SF5">
    <property type="entry name" value="ATP-DEPENDENT DNA HELICASE"/>
    <property type="match status" value="1"/>
</dbReference>
<sequence>MNHDKRASRRYKKISIVQEKLKHIERQHKYRQSRKNAWEKDQKHFCRSRQAKFQNVTATDAEIKENRQKLRIRKHRSRALQREHESYDENEIKRKAAFLRWSKCVEIYEDEIRQLYSHVCNSCGNLCKKKQVRSLKVSTLKEKGHKQRFINKIFYIKKSESEEFCKTCISYIQKGNIPKMCLYNGLEFPEVDNKINQLNRIEERLLAPRHVFQTLWTMNGGSGQYRTKGGIVNVPVDMDTTVSCIPRALSDSNMIHVKLARRMQYVSNYMVGNVRPKLLYDAARKFVKKPLPMEEGIELSTDWNFTSSDDDLNNFEDEFYTNNAIFETLLTTDNLDFMSASNFGIRMAPAEDYTPTSILFDENCEFLAFPKVFGGHKMEPEYNHKKISYADFAKSLILRHDRRAIQKTWKSPEGPFLHHKISHHYHRIEFQQRGSPHVHMLLWLEGAPKFDINDSTSKDNVCTFIDKIISCSSETLPEDLGKLQTHKHSHTCKKKHGNADECRFGIPYFPIKSTTILAPLPDDMDPDIISKYKHKLQKIKRQLDDKDTVHLSFEENYHYEIDPENFLREQITLYVPWRNETSDILEQDLEALFTRNKNQILNIRHKFSAFDDKALLSALEHAEERFQNEDDSEDHPTRPHFDFDDFSLKDKYNTADIQLEFDEDYTSNVSFTSPTTLPDIEYQELFTKLNQEQRDYVMHVCDTIEKTDEQMLHFLTGGAGVGKSLVIIYELTRIMRQSNMKFQTALNNLAKGRLSKKDIKLFTSRCFKKVPKNEYMTEAFHLFARNDDVDEYNNKIMRQIKGKLITCEASDIIRVPSKLKKSSHLGHEIKSWRNRKLELKFSFLSEKTKKLQIMYHNIQSLIKHVDLVRNDTNFMTSDVLLFGETWSPKTENIVLKHFKQVAKTDCGHIRKPKGLSIYVRKSILNKVKKSEAFTLSDAKKSIDIGIIELSKMTITALYASPNVSTALWIKFFKFIKTKLTKQCIIVGDFNINSMKLRPNNFMMKMITKLNLRLLNKKTVTTHHNTGIDWIVANTNLHYGTYNSFFSHHYPIWMRKACKINTEP</sequence>
<dbReference type="SUPFAM" id="SSF56219">
    <property type="entry name" value="DNase I-like"/>
    <property type="match status" value="1"/>
</dbReference>
<dbReference type="GO" id="GO:0006508">
    <property type="term" value="P:proteolysis"/>
    <property type="evidence" value="ECO:0007669"/>
    <property type="project" value="UniProtKB-KW"/>
</dbReference>
<name>A0AAE1LL66_9NEOP</name>
<evidence type="ECO:0000313" key="3">
    <source>
        <dbReference type="Proteomes" id="UP001219518"/>
    </source>
</evidence>
<evidence type="ECO:0000259" key="1">
    <source>
        <dbReference type="Pfam" id="PF20209"/>
    </source>
</evidence>
<feature type="domain" description="DUF6570" evidence="1">
    <location>
        <begin position="174"/>
        <end position="282"/>
    </location>
</feature>
<keyword evidence="2" id="KW-0378">Hydrolase</keyword>
<dbReference type="InterPro" id="IPR036691">
    <property type="entry name" value="Endo/exonu/phosph_ase_sf"/>
</dbReference>
<reference evidence="2" key="2">
    <citation type="journal article" date="2023" name="BMC Genomics">
        <title>Pest status, molecular evolution, and epigenetic factors derived from the genome assembly of Frankliniella fusca, a thysanopteran phytovirus vector.</title>
        <authorList>
            <person name="Catto M.A."/>
            <person name="Labadie P.E."/>
            <person name="Jacobson A.L."/>
            <person name="Kennedy G.G."/>
            <person name="Srinivasan R."/>
            <person name="Hunt B.G."/>
        </authorList>
    </citation>
    <scope>NUCLEOTIDE SEQUENCE</scope>
    <source>
        <strain evidence="2">PL_HMW_Pooled</strain>
    </source>
</reference>
<keyword evidence="2" id="KW-0645">Protease</keyword>
<dbReference type="InterPro" id="IPR051055">
    <property type="entry name" value="PIF1_helicase"/>
</dbReference>
<dbReference type="Pfam" id="PF20209">
    <property type="entry name" value="DUF6570"/>
    <property type="match status" value="1"/>
</dbReference>
<organism evidence="2 3">
    <name type="scientific">Frankliniella fusca</name>
    <dbReference type="NCBI Taxonomy" id="407009"/>
    <lineage>
        <taxon>Eukaryota</taxon>
        <taxon>Metazoa</taxon>
        <taxon>Ecdysozoa</taxon>
        <taxon>Arthropoda</taxon>
        <taxon>Hexapoda</taxon>
        <taxon>Insecta</taxon>
        <taxon>Pterygota</taxon>
        <taxon>Neoptera</taxon>
        <taxon>Paraneoptera</taxon>
        <taxon>Thysanoptera</taxon>
        <taxon>Terebrantia</taxon>
        <taxon>Thripoidea</taxon>
        <taxon>Thripidae</taxon>
        <taxon>Frankliniella</taxon>
    </lineage>
</organism>
<keyword evidence="2" id="KW-0067">ATP-binding</keyword>
<comment type="caution">
    <text evidence="2">The sequence shown here is derived from an EMBL/GenBank/DDBJ whole genome shotgun (WGS) entry which is preliminary data.</text>
</comment>
<dbReference type="Gene3D" id="3.60.10.10">
    <property type="entry name" value="Endonuclease/exonuclease/phosphatase"/>
    <property type="match status" value="1"/>
</dbReference>
<dbReference type="GO" id="GO:0005524">
    <property type="term" value="F:ATP binding"/>
    <property type="evidence" value="ECO:0007669"/>
    <property type="project" value="UniProtKB-KW"/>
</dbReference>
<proteinExistence type="predicted"/>
<dbReference type="InterPro" id="IPR046700">
    <property type="entry name" value="DUF6570"/>
</dbReference>
<gene>
    <name evidence="2" type="ORF">KUF71_002547</name>
</gene>